<evidence type="ECO:0000256" key="1">
    <source>
        <dbReference type="SAM" id="MobiDB-lite"/>
    </source>
</evidence>
<name>A0A4C1WAY9_EUMVA</name>
<feature type="region of interest" description="Disordered" evidence="1">
    <location>
        <begin position="1"/>
        <end position="29"/>
    </location>
</feature>
<keyword evidence="3" id="KW-1185">Reference proteome</keyword>
<dbReference type="EMBL" id="BGZK01000499">
    <property type="protein sequence ID" value="GBP47304.1"/>
    <property type="molecule type" value="Genomic_DNA"/>
</dbReference>
<evidence type="ECO:0000313" key="2">
    <source>
        <dbReference type="EMBL" id="GBP47304.1"/>
    </source>
</evidence>
<comment type="caution">
    <text evidence="2">The sequence shown here is derived from an EMBL/GenBank/DDBJ whole genome shotgun (WGS) entry which is preliminary data.</text>
</comment>
<gene>
    <name evidence="2" type="ORF">EVAR_38068_1</name>
</gene>
<protein>
    <submittedName>
        <fullName evidence="2">Uncharacterized protein</fullName>
    </submittedName>
</protein>
<organism evidence="2 3">
    <name type="scientific">Eumeta variegata</name>
    <name type="common">Bagworm moth</name>
    <name type="synonym">Eumeta japonica</name>
    <dbReference type="NCBI Taxonomy" id="151549"/>
    <lineage>
        <taxon>Eukaryota</taxon>
        <taxon>Metazoa</taxon>
        <taxon>Ecdysozoa</taxon>
        <taxon>Arthropoda</taxon>
        <taxon>Hexapoda</taxon>
        <taxon>Insecta</taxon>
        <taxon>Pterygota</taxon>
        <taxon>Neoptera</taxon>
        <taxon>Endopterygota</taxon>
        <taxon>Lepidoptera</taxon>
        <taxon>Glossata</taxon>
        <taxon>Ditrysia</taxon>
        <taxon>Tineoidea</taxon>
        <taxon>Psychidae</taxon>
        <taxon>Oiketicinae</taxon>
        <taxon>Eumeta</taxon>
    </lineage>
</organism>
<proteinExistence type="predicted"/>
<evidence type="ECO:0000313" key="3">
    <source>
        <dbReference type="Proteomes" id="UP000299102"/>
    </source>
</evidence>
<sequence length="76" mass="8679">MQCDNAASVMGLSEQASPEMHPSYGHEQNKDPLSQFWVQQPGMYLAQSAADCRWNSNSHQMNCYPSMQWTTFQYGN</sequence>
<dbReference type="AlphaFoldDB" id="A0A4C1WAY9"/>
<accession>A0A4C1WAY9</accession>
<dbReference type="Proteomes" id="UP000299102">
    <property type="component" value="Unassembled WGS sequence"/>
</dbReference>
<reference evidence="2 3" key="1">
    <citation type="journal article" date="2019" name="Commun. Biol.">
        <title>The bagworm genome reveals a unique fibroin gene that provides high tensile strength.</title>
        <authorList>
            <person name="Kono N."/>
            <person name="Nakamura H."/>
            <person name="Ohtoshi R."/>
            <person name="Tomita M."/>
            <person name="Numata K."/>
            <person name="Arakawa K."/>
        </authorList>
    </citation>
    <scope>NUCLEOTIDE SEQUENCE [LARGE SCALE GENOMIC DNA]</scope>
</reference>